<feature type="region of interest" description="Disordered" evidence="1">
    <location>
        <begin position="153"/>
        <end position="177"/>
    </location>
</feature>
<evidence type="ECO:0000256" key="1">
    <source>
        <dbReference type="SAM" id="MobiDB-lite"/>
    </source>
</evidence>
<dbReference type="Pfam" id="PF25054">
    <property type="entry name" value="PHD_pln"/>
    <property type="match status" value="1"/>
</dbReference>
<keyword evidence="4" id="KW-1185">Reference proteome</keyword>
<dbReference type="InterPro" id="IPR056874">
    <property type="entry name" value="PHD_dom_pln"/>
</dbReference>
<protein>
    <recommendedName>
        <fullName evidence="2">PHD-type zinc finger plants domain-containing protein</fullName>
    </recommendedName>
</protein>
<sequence>MWRTTHLVWLYLDPISYIKYIGKVRCKMRSDKEEIGTEISEKETHSHECCMCGDYGLTFELFRCKVCKNKSQHRYCSNEYPKADSYEICNWCLSQKNNSVDKAQNSNSSSFSHKMERGQIMIKVGRGNDHRRQISPKGEKNKGSSLKLKLINNNNKPIKKTKSLSPQGSPPRSPAARKRIVVGGSLTEEKLRRTRSENTLQRSNSTIIRKHVFKNKMRRYKLLAEVSC</sequence>
<evidence type="ECO:0000259" key="2">
    <source>
        <dbReference type="Pfam" id="PF25054"/>
    </source>
</evidence>
<comment type="caution">
    <text evidence="3">The sequence shown here is derived from an EMBL/GenBank/DDBJ whole genome shotgun (WGS) entry which is preliminary data.</text>
</comment>
<dbReference type="PANTHER" id="PTHR33779:SF1">
    <property type="entry name" value="EXPRESSED PROTEIN"/>
    <property type="match status" value="1"/>
</dbReference>
<gene>
    <name evidence="3" type="ORF">LIER_04602</name>
</gene>
<dbReference type="Proteomes" id="UP001454036">
    <property type="component" value="Unassembled WGS sequence"/>
</dbReference>
<dbReference type="PANTHER" id="PTHR33779">
    <property type="entry name" value="EXPRESSED PROTEIN"/>
    <property type="match status" value="1"/>
</dbReference>
<accession>A0AAV3P021</accession>
<dbReference type="AlphaFoldDB" id="A0AAV3P021"/>
<proteinExistence type="predicted"/>
<evidence type="ECO:0000313" key="3">
    <source>
        <dbReference type="EMBL" id="GAA0144066.1"/>
    </source>
</evidence>
<feature type="domain" description="PHD-type zinc finger plants" evidence="2">
    <location>
        <begin position="50"/>
        <end position="92"/>
    </location>
</feature>
<evidence type="ECO:0000313" key="4">
    <source>
        <dbReference type="Proteomes" id="UP001454036"/>
    </source>
</evidence>
<organism evidence="3 4">
    <name type="scientific">Lithospermum erythrorhizon</name>
    <name type="common">Purple gromwell</name>
    <name type="synonym">Lithospermum officinale var. erythrorhizon</name>
    <dbReference type="NCBI Taxonomy" id="34254"/>
    <lineage>
        <taxon>Eukaryota</taxon>
        <taxon>Viridiplantae</taxon>
        <taxon>Streptophyta</taxon>
        <taxon>Embryophyta</taxon>
        <taxon>Tracheophyta</taxon>
        <taxon>Spermatophyta</taxon>
        <taxon>Magnoliopsida</taxon>
        <taxon>eudicotyledons</taxon>
        <taxon>Gunneridae</taxon>
        <taxon>Pentapetalae</taxon>
        <taxon>asterids</taxon>
        <taxon>lamiids</taxon>
        <taxon>Boraginales</taxon>
        <taxon>Boraginaceae</taxon>
        <taxon>Boraginoideae</taxon>
        <taxon>Lithospermeae</taxon>
        <taxon>Lithospermum</taxon>
    </lineage>
</organism>
<name>A0AAV3P021_LITER</name>
<reference evidence="3 4" key="1">
    <citation type="submission" date="2024-01" db="EMBL/GenBank/DDBJ databases">
        <title>The complete chloroplast genome sequence of Lithospermum erythrorhizon: insights into the phylogenetic relationship among Boraginaceae species and the maternal lineages of purple gromwells.</title>
        <authorList>
            <person name="Okada T."/>
            <person name="Watanabe K."/>
        </authorList>
    </citation>
    <scope>NUCLEOTIDE SEQUENCE [LARGE SCALE GENOMIC DNA]</scope>
</reference>
<dbReference type="EMBL" id="BAABME010000598">
    <property type="protein sequence ID" value="GAA0144066.1"/>
    <property type="molecule type" value="Genomic_DNA"/>
</dbReference>